<dbReference type="PROSITE" id="PS00138">
    <property type="entry name" value="SUBTILASE_SER"/>
    <property type="match status" value="1"/>
</dbReference>
<gene>
    <name evidence="19" type="ORF">CPB83DRAFT_879417</name>
</gene>
<evidence type="ECO:0000256" key="1">
    <source>
        <dbReference type="ARBA" id="ARBA00001910"/>
    </source>
</evidence>
<feature type="active site" description="Charge relay system" evidence="15">
    <location>
        <position position="301"/>
    </location>
</feature>
<comment type="function">
    <text evidence="2">Secreted tripeptidyl-peptidase which degrades proteins at acidic pHs and is involved in virulence.</text>
</comment>
<keyword evidence="8 17" id="KW-0732">Signal</keyword>
<dbReference type="CDD" id="cd04056">
    <property type="entry name" value="Peptidases_S53"/>
    <property type="match status" value="1"/>
</dbReference>
<evidence type="ECO:0000256" key="9">
    <source>
        <dbReference type="ARBA" id="ARBA00022801"/>
    </source>
</evidence>
<proteinExistence type="predicted"/>
<feature type="binding site" evidence="15">
    <location>
        <position position="590"/>
    </location>
    <ligand>
        <name>Ca(2+)</name>
        <dbReference type="ChEBI" id="CHEBI:29108"/>
    </ligand>
</feature>
<feature type="signal peptide" evidence="17">
    <location>
        <begin position="1"/>
        <end position="20"/>
    </location>
</feature>
<protein>
    <recommendedName>
        <fullName evidence="4">tripeptidyl-peptidase II</fullName>
        <ecNumber evidence="4">3.4.14.10</ecNumber>
    </recommendedName>
</protein>
<evidence type="ECO:0000256" key="8">
    <source>
        <dbReference type="ARBA" id="ARBA00022729"/>
    </source>
</evidence>
<name>A0A9P6ESH7_9AGAR</name>
<feature type="compositionally biased region" description="Low complexity" evidence="16">
    <location>
        <begin position="203"/>
        <end position="219"/>
    </location>
</feature>
<dbReference type="FunFam" id="3.40.50.200:FF:000015">
    <property type="entry name" value="Tripeptidyl peptidase A"/>
    <property type="match status" value="1"/>
</dbReference>
<dbReference type="InterPro" id="IPR023828">
    <property type="entry name" value="Peptidase_S8_Ser-AS"/>
</dbReference>
<evidence type="ECO:0000256" key="15">
    <source>
        <dbReference type="PROSITE-ProRule" id="PRU01032"/>
    </source>
</evidence>
<feature type="chain" id="PRO_5040431497" description="tripeptidyl-peptidase II" evidence="17">
    <location>
        <begin position="21"/>
        <end position="608"/>
    </location>
</feature>
<dbReference type="InterPro" id="IPR015366">
    <property type="entry name" value="S53_propep"/>
</dbReference>
<dbReference type="Proteomes" id="UP000807306">
    <property type="component" value="Unassembled WGS sequence"/>
</dbReference>
<dbReference type="PANTHER" id="PTHR14218:SF15">
    <property type="entry name" value="TRIPEPTIDYL-PEPTIDASE 1"/>
    <property type="match status" value="1"/>
</dbReference>
<keyword evidence="13" id="KW-0865">Zymogen</keyword>
<evidence type="ECO:0000256" key="7">
    <source>
        <dbReference type="ARBA" id="ARBA00022723"/>
    </source>
</evidence>
<keyword evidence="20" id="KW-1185">Reference proteome</keyword>
<dbReference type="PANTHER" id="PTHR14218">
    <property type="entry name" value="PROTEASE S8 TRIPEPTIDYL PEPTIDASE I CLN2"/>
    <property type="match status" value="1"/>
</dbReference>
<evidence type="ECO:0000256" key="4">
    <source>
        <dbReference type="ARBA" id="ARBA00012462"/>
    </source>
</evidence>
<comment type="caution">
    <text evidence="19">The sequence shown here is derived from an EMBL/GenBank/DDBJ whole genome shotgun (WGS) entry which is preliminary data.</text>
</comment>
<feature type="region of interest" description="Disordered" evidence="16">
    <location>
        <begin position="184"/>
        <end position="222"/>
    </location>
</feature>
<evidence type="ECO:0000313" key="19">
    <source>
        <dbReference type="EMBL" id="KAF9534130.1"/>
    </source>
</evidence>
<keyword evidence="11 15" id="KW-0106">Calcium</keyword>
<sequence length="608" mass="66321">MRFPGLSISLALSLLVLVSGLLVPLSPPFVVKEQVIPPRRWLQHGTPAPDHTITLRIGLPQPNFRVLEQHLYQVSDPDHPRYGHYLSKGEVDELVSPDEESLGSVNAWLYNLGFKETDIERSSSRDWIVLTMPVSKAEKMLNTKYYVWKHSESEEYIIRSTSYSLPSYLSRHIDVVQPTTMFTSTKNHRSTIHSFRPDDTKQKAPAQASKTTSSPTSTAIDPSCSQTITVSCLKQLYNLVDYVPSKKSKSTIGIAGYLEQYASLEDLQTFYADQVPAALNTSFNVLSVDGGINNQTNPGIEANLDTQFAFGLAYPLNGTFYTVGGRPPHKPSLMTPTNTNEPYLVFVDYLLGLDNPPLVVSSSYGEDEQSVPEDYARRVCNQFAQLGARGVSFLVSSGDGGVGDGIADPNQEKENPYCQSKDGKNITRFQPTFPAGCPYVTAVGATIGFNPETAVNTFGSGGGFSNYFKRPDYQHEHVPKYVKALQAQDTYKGIYNPAGRGFPDVSAQGDLFRIFFHNSSGLVGGTSASAPAFSAIVALLNDARLRTSKPSLGFLNPLLYSKGVAGFNDISAGDNPGCGTRGFNATKGWDPVTGLGTPDFAKLKKIIT</sequence>
<organism evidence="19 20">
    <name type="scientific">Crepidotus variabilis</name>
    <dbReference type="NCBI Taxonomy" id="179855"/>
    <lineage>
        <taxon>Eukaryota</taxon>
        <taxon>Fungi</taxon>
        <taxon>Dikarya</taxon>
        <taxon>Basidiomycota</taxon>
        <taxon>Agaricomycotina</taxon>
        <taxon>Agaricomycetes</taxon>
        <taxon>Agaricomycetidae</taxon>
        <taxon>Agaricales</taxon>
        <taxon>Agaricineae</taxon>
        <taxon>Crepidotaceae</taxon>
        <taxon>Crepidotus</taxon>
    </lineage>
</organism>
<feature type="binding site" evidence="15">
    <location>
        <position position="570"/>
    </location>
    <ligand>
        <name>Ca(2+)</name>
        <dbReference type="ChEBI" id="CHEBI:29108"/>
    </ligand>
</feature>
<comment type="catalytic activity">
    <reaction evidence="1">
        <text>Release of an N-terminal tripeptide from a polypeptide.</text>
        <dbReference type="EC" id="3.4.14.10"/>
    </reaction>
</comment>
<dbReference type="EC" id="3.4.14.10" evidence="4"/>
<dbReference type="GO" id="GO:0005576">
    <property type="term" value="C:extracellular region"/>
    <property type="evidence" value="ECO:0007669"/>
    <property type="project" value="UniProtKB-SubCell"/>
</dbReference>
<keyword evidence="14" id="KW-0325">Glycoprotein</keyword>
<dbReference type="InterPro" id="IPR050819">
    <property type="entry name" value="Tripeptidyl-peptidase_I"/>
</dbReference>
<dbReference type="PROSITE" id="PS51695">
    <property type="entry name" value="SEDOLISIN"/>
    <property type="match status" value="1"/>
</dbReference>
<feature type="active site" description="Charge relay system" evidence="15">
    <location>
        <position position="527"/>
    </location>
</feature>
<evidence type="ECO:0000256" key="3">
    <source>
        <dbReference type="ARBA" id="ARBA00004239"/>
    </source>
</evidence>
<evidence type="ECO:0000256" key="11">
    <source>
        <dbReference type="ARBA" id="ARBA00022837"/>
    </source>
</evidence>
<feature type="domain" description="Peptidase S53" evidence="18">
    <location>
        <begin position="227"/>
        <end position="608"/>
    </location>
</feature>
<dbReference type="GO" id="GO:0008240">
    <property type="term" value="F:tripeptidyl-peptidase activity"/>
    <property type="evidence" value="ECO:0007669"/>
    <property type="project" value="UniProtKB-EC"/>
</dbReference>
<dbReference type="SMART" id="SM00944">
    <property type="entry name" value="Pro-kuma_activ"/>
    <property type="match status" value="1"/>
</dbReference>
<dbReference type="InterPro" id="IPR036852">
    <property type="entry name" value="Peptidase_S8/S53_dom_sf"/>
</dbReference>
<dbReference type="OrthoDB" id="409122at2759"/>
<keyword evidence="6 15" id="KW-0645">Protease</keyword>
<dbReference type="Pfam" id="PF00082">
    <property type="entry name" value="Peptidase_S8"/>
    <property type="match status" value="1"/>
</dbReference>
<dbReference type="GO" id="GO:0006508">
    <property type="term" value="P:proteolysis"/>
    <property type="evidence" value="ECO:0007669"/>
    <property type="project" value="UniProtKB-KW"/>
</dbReference>
<comment type="subcellular location">
    <subcellularLocation>
        <location evidence="3">Secreted</location>
        <location evidence="3">Extracellular space</location>
    </subcellularLocation>
</comment>
<evidence type="ECO:0000256" key="17">
    <source>
        <dbReference type="SAM" id="SignalP"/>
    </source>
</evidence>
<dbReference type="SUPFAM" id="SSF52743">
    <property type="entry name" value="Subtilisin-like"/>
    <property type="match status" value="1"/>
</dbReference>
<dbReference type="GO" id="GO:0004252">
    <property type="term" value="F:serine-type endopeptidase activity"/>
    <property type="evidence" value="ECO:0007669"/>
    <property type="project" value="UniProtKB-UniRule"/>
</dbReference>
<dbReference type="InterPro" id="IPR000209">
    <property type="entry name" value="Peptidase_S8/S53_dom"/>
</dbReference>
<feature type="binding site" evidence="15">
    <location>
        <position position="569"/>
    </location>
    <ligand>
        <name>Ca(2+)</name>
        <dbReference type="ChEBI" id="CHEBI:29108"/>
    </ligand>
</feature>
<dbReference type="EMBL" id="MU157826">
    <property type="protein sequence ID" value="KAF9534130.1"/>
    <property type="molecule type" value="Genomic_DNA"/>
</dbReference>
<keyword evidence="10 15" id="KW-0720">Serine protease</keyword>
<evidence type="ECO:0000256" key="6">
    <source>
        <dbReference type="ARBA" id="ARBA00022670"/>
    </source>
</evidence>
<comment type="cofactor">
    <cofactor evidence="15">
        <name>Ca(2+)</name>
        <dbReference type="ChEBI" id="CHEBI:29108"/>
    </cofactor>
    <text evidence="15">Binds 1 Ca(2+) ion per subunit.</text>
</comment>
<reference evidence="19" key="1">
    <citation type="submission" date="2020-11" db="EMBL/GenBank/DDBJ databases">
        <authorList>
            <consortium name="DOE Joint Genome Institute"/>
            <person name="Ahrendt S."/>
            <person name="Riley R."/>
            <person name="Andreopoulos W."/>
            <person name="Labutti K."/>
            <person name="Pangilinan J."/>
            <person name="Ruiz-Duenas F.J."/>
            <person name="Barrasa J.M."/>
            <person name="Sanchez-Garcia M."/>
            <person name="Camarero S."/>
            <person name="Miyauchi S."/>
            <person name="Serrano A."/>
            <person name="Linde D."/>
            <person name="Babiker R."/>
            <person name="Drula E."/>
            <person name="Ayuso-Fernandez I."/>
            <person name="Pacheco R."/>
            <person name="Padilla G."/>
            <person name="Ferreira P."/>
            <person name="Barriuso J."/>
            <person name="Kellner H."/>
            <person name="Castanera R."/>
            <person name="Alfaro M."/>
            <person name="Ramirez L."/>
            <person name="Pisabarro A.G."/>
            <person name="Kuo A."/>
            <person name="Tritt A."/>
            <person name="Lipzen A."/>
            <person name="He G."/>
            <person name="Yan M."/>
            <person name="Ng V."/>
            <person name="Cullen D."/>
            <person name="Martin F."/>
            <person name="Rosso M.-N."/>
            <person name="Henrissat B."/>
            <person name="Hibbett D."/>
            <person name="Martinez A.T."/>
            <person name="Grigoriev I.V."/>
        </authorList>
    </citation>
    <scope>NUCLEOTIDE SEQUENCE</scope>
    <source>
        <strain evidence="19">CBS 506.95</strain>
    </source>
</reference>
<feature type="binding site" evidence="15">
    <location>
        <position position="588"/>
    </location>
    <ligand>
        <name>Ca(2+)</name>
        <dbReference type="ChEBI" id="CHEBI:29108"/>
    </ligand>
</feature>
<evidence type="ECO:0000259" key="18">
    <source>
        <dbReference type="PROSITE" id="PS51695"/>
    </source>
</evidence>
<evidence type="ECO:0000256" key="14">
    <source>
        <dbReference type="ARBA" id="ARBA00023180"/>
    </source>
</evidence>
<evidence type="ECO:0000256" key="16">
    <source>
        <dbReference type="SAM" id="MobiDB-lite"/>
    </source>
</evidence>
<dbReference type="Pfam" id="PF09286">
    <property type="entry name" value="Pro-kuma_activ"/>
    <property type="match status" value="1"/>
</dbReference>
<evidence type="ECO:0000313" key="20">
    <source>
        <dbReference type="Proteomes" id="UP000807306"/>
    </source>
</evidence>
<keyword evidence="9 15" id="KW-0378">Hydrolase</keyword>
<evidence type="ECO:0000256" key="13">
    <source>
        <dbReference type="ARBA" id="ARBA00023145"/>
    </source>
</evidence>
<dbReference type="Gene3D" id="3.40.50.200">
    <property type="entry name" value="Peptidase S8/S53 domain"/>
    <property type="match status" value="1"/>
</dbReference>
<dbReference type="GO" id="GO:0046872">
    <property type="term" value="F:metal ion binding"/>
    <property type="evidence" value="ECO:0007669"/>
    <property type="project" value="UniProtKB-UniRule"/>
</dbReference>
<evidence type="ECO:0000256" key="12">
    <source>
        <dbReference type="ARBA" id="ARBA00023026"/>
    </source>
</evidence>
<accession>A0A9P6ESH7</accession>
<keyword evidence="12" id="KW-0843">Virulence</keyword>
<keyword evidence="5" id="KW-0964">Secreted</keyword>
<dbReference type="CDD" id="cd11377">
    <property type="entry name" value="Pro-peptidase_S53"/>
    <property type="match status" value="1"/>
</dbReference>
<evidence type="ECO:0000256" key="10">
    <source>
        <dbReference type="ARBA" id="ARBA00022825"/>
    </source>
</evidence>
<dbReference type="AlphaFoldDB" id="A0A9P6ESH7"/>
<feature type="active site" description="Charge relay system" evidence="15">
    <location>
        <position position="305"/>
    </location>
</feature>
<dbReference type="SUPFAM" id="SSF54897">
    <property type="entry name" value="Protease propeptides/inhibitors"/>
    <property type="match status" value="1"/>
</dbReference>
<evidence type="ECO:0000256" key="5">
    <source>
        <dbReference type="ARBA" id="ARBA00022525"/>
    </source>
</evidence>
<evidence type="ECO:0000256" key="2">
    <source>
        <dbReference type="ARBA" id="ARBA00002451"/>
    </source>
</evidence>
<dbReference type="InterPro" id="IPR030400">
    <property type="entry name" value="Sedolisin_dom"/>
</dbReference>
<keyword evidence="7 15" id="KW-0479">Metal-binding</keyword>